<organism evidence="2 3">
    <name type="scientific">Pelobates cultripes</name>
    <name type="common">Western spadefoot toad</name>
    <dbReference type="NCBI Taxonomy" id="61616"/>
    <lineage>
        <taxon>Eukaryota</taxon>
        <taxon>Metazoa</taxon>
        <taxon>Chordata</taxon>
        <taxon>Craniata</taxon>
        <taxon>Vertebrata</taxon>
        <taxon>Euteleostomi</taxon>
        <taxon>Amphibia</taxon>
        <taxon>Batrachia</taxon>
        <taxon>Anura</taxon>
        <taxon>Pelobatoidea</taxon>
        <taxon>Pelobatidae</taxon>
        <taxon>Pelobates</taxon>
    </lineage>
</organism>
<gene>
    <name evidence="2" type="ORF">PECUL_23A034344</name>
</gene>
<accession>A0AAD1TKJ5</accession>
<name>A0AAD1TKJ5_PELCU</name>
<protein>
    <submittedName>
        <fullName evidence="2">Uncharacterized protein</fullName>
    </submittedName>
</protein>
<feature type="compositionally biased region" description="Polar residues" evidence="1">
    <location>
        <begin position="92"/>
        <end position="103"/>
    </location>
</feature>
<dbReference type="Proteomes" id="UP001295444">
    <property type="component" value="Chromosome 12"/>
</dbReference>
<evidence type="ECO:0000313" key="3">
    <source>
        <dbReference type="Proteomes" id="UP001295444"/>
    </source>
</evidence>
<keyword evidence="3" id="KW-1185">Reference proteome</keyword>
<feature type="region of interest" description="Disordered" evidence="1">
    <location>
        <begin position="1"/>
        <end position="28"/>
    </location>
</feature>
<evidence type="ECO:0000256" key="1">
    <source>
        <dbReference type="SAM" id="MobiDB-lite"/>
    </source>
</evidence>
<sequence>MRPTPAVSGADGRRPATLHPGPRPGARIQMDPALFPSLWTGGVITVLTRWYSRWRAPCAQEAGGRPAPSPRTQTAKQLLSSNLATPKGGETPTHSPRQRQVAQVTHKLKRWRLLRGAGAPHGVRPHLRNPSLVHSTESRPSAHPPPCPNLDDLGGKEHMWETPSAPSGLKPTMQEIPEASTIYRGCSLGDQGEDTKVQQ</sequence>
<feature type="region of interest" description="Disordered" evidence="1">
    <location>
        <begin position="180"/>
        <end position="199"/>
    </location>
</feature>
<feature type="region of interest" description="Disordered" evidence="1">
    <location>
        <begin position="118"/>
        <end position="172"/>
    </location>
</feature>
<dbReference type="EMBL" id="OW240923">
    <property type="protein sequence ID" value="CAH2325730.1"/>
    <property type="molecule type" value="Genomic_DNA"/>
</dbReference>
<dbReference type="AlphaFoldDB" id="A0AAD1TKJ5"/>
<evidence type="ECO:0000313" key="2">
    <source>
        <dbReference type="EMBL" id="CAH2325730.1"/>
    </source>
</evidence>
<proteinExistence type="predicted"/>
<feature type="region of interest" description="Disordered" evidence="1">
    <location>
        <begin position="83"/>
        <end position="104"/>
    </location>
</feature>
<reference evidence="2" key="1">
    <citation type="submission" date="2022-03" db="EMBL/GenBank/DDBJ databases">
        <authorList>
            <person name="Alioto T."/>
            <person name="Alioto T."/>
            <person name="Gomez Garrido J."/>
        </authorList>
    </citation>
    <scope>NUCLEOTIDE SEQUENCE</scope>
</reference>